<evidence type="ECO:0000313" key="2">
    <source>
        <dbReference type="Proteomes" id="UP000030689"/>
    </source>
</evidence>
<dbReference type="Gramene" id="ESQ45609">
    <property type="protein sequence ID" value="ESQ45609"/>
    <property type="gene ID" value="EUTSA_v10010810mg"/>
</dbReference>
<name>V4LPA8_EUTSA</name>
<dbReference type="EMBL" id="KI517435">
    <property type="protein sequence ID" value="ESQ45609.1"/>
    <property type="molecule type" value="Genomic_DNA"/>
</dbReference>
<dbReference type="Proteomes" id="UP000030689">
    <property type="component" value="Unassembled WGS sequence"/>
</dbReference>
<dbReference type="AlphaFoldDB" id="V4LPA8"/>
<keyword evidence="2" id="KW-1185">Reference proteome</keyword>
<accession>V4LPA8</accession>
<organism evidence="1 2">
    <name type="scientific">Eutrema salsugineum</name>
    <name type="common">Saltwater cress</name>
    <name type="synonym">Sisymbrium salsugineum</name>
    <dbReference type="NCBI Taxonomy" id="72664"/>
    <lineage>
        <taxon>Eukaryota</taxon>
        <taxon>Viridiplantae</taxon>
        <taxon>Streptophyta</taxon>
        <taxon>Embryophyta</taxon>
        <taxon>Tracheophyta</taxon>
        <taxon>Spermatophyta</taxon>
        <taxon>Magnoliopsida</taxon>
        <taxon>eudicotyledons</taxon>
        <taxon>Gunneridae</taxon>
        <taxon>Pentapetalae</taxon>
        <taxon>rosids</taxon>
        <taxon>malvids</taxon>
        <taxon>Brassicales</taxon>
        <taxon>Brassicaceae</taxon>
        <taxon>Eutremeae</taxon>
        <taxon>Eutrema</taxon>
    </lineage>
</organism>
<sequence length="139" mass="16817">MIRIKRIKLRLQNDFVSRRLLLLLLRKRRRRSENPASINRHIRQDPHVPIRVNHRRRLKKTRPAHGNIHERKSLIRSHESIITEIQILQRVIEMSIHQFIRFPASIELCSASTIFRSRKKRAFDVIQRFYGVDPRFRCG</sequence>
<protein>
    <submittedName>
        <fullName evidence="1">Uncharacterized protein</fullName>
    </submittedName>
</protein>
<proteinExistence type="predicted"/>
<evidence type="ECO:0000313" key="1">
    <source>
        <dbReference type="EMBL" id="ESQ45609.1"/>
    </source>
</evidence>
<gene>
    <name evidence="1" type="ORF">EUTSA_v10010810mg</name>
</gene>
<dbReference type="KEGG" id="eus:EUTSA_v10010810mg"/>
<reference evidence="1 2" key="1">
    <citation type="journal article" date="2013" name="Front. Plant Sci.">
        <title>The Reference Genome of the Halophytic Plant Eutrema salsugineum.</title>
        <authorList>
            <person name="Yang R."/>
            <person name="Jarvis D.E."/>
            <person name="Chen H."/>
            <person name="Beilstein M.A."/>
            <person name="Grimwood J."/>
            <person name="Jenkins J."/>
            <person name="Shu S."/>
            <person name="Prochnik S."/>
            <person name="Xin M."/>
            <person name="Ma C."/>
            <person name="Schmutz J."/>
            <person name="Wing R.A."/>
            <person name="Mitchell-Olds T."/>
            <person name="Schumaker K.S."/>
            <person name="Wang X."/>
        </authorList>
    </citation>
    <scope>NUCLEOTIDE SEQUENCE [LARGE SCALE GENOMIC DNA]</scope>
</reference>